<accession>G0NGI1</accession>
<feature type="transmembrane region" description="Helical" evidence="1">
    <location>
        <begin position="45"/>
        <end position="69"/>
    </location>
</feature>
<keyword evidence="1" id="KW-1133">Transmembrane helix</keyword>
<organism evidence="3">
    <name type="scientific">Caenorhabditis brenneri</name>
    <name type="common">Nematode worm</name>
    <dbReference type="NCBI Taxonomy" id="135651"/>
    <lineage>
        <taxon>Eukaryota</taxon>
        <taxon>Metazoa</taxon>
        <taxon>Ecdysozoa</taxon>
        <taxon>Nematoda</taxon>
        <taxon>Chromadorea</taxon>
        <taxon>Rhabditida</taxon>
        <taxon>Rhabditina</taxon>
        <taxon>Rhabditomorpha</taxon>
        <taxon>Rhabditoidea</taxon>
        <taxon>Rhabditidae</taxon>
        <taxon>Peloderinae</taxon>
        <taxon>Caenorhabditis</taxon>
    </lineage>
</organism>
<feature type="transmembrane region" description="Helical" evidence="1">
    <location>
        <begin position="207"/>
        <end position="227"/>
    </location>
</feature>
<proteinExistence type="predicted"/>
<feature type="transmembrane region" description="Helical" evidence="1">
    <location>
        <begin position="295"/>
        <end position="314"/>
    </location>
</feature>
<dbReference type="InParanoid" id="G0NGI1"/>
<feature type="transmembrane region" description="Helical" evidence="1">
    <location>
        <begin position="135"/>
        <end position="155"/>
    </location>
</feature>
<evidence type="ECO:0000256" key="1">
    <source>
        <dbReference type="SAM" id="Phobius"/>
    </source>
</evidence>
<name>G0NGI1_CAEBE</name>
<sequence>MDYRNLFAAFVVYPTLINPVGVKEPEIIELIEGPTTPETTWDVEIIFGIFLIVLAVLAILTIACAFVCYRCCCPPRVEMPHQPFFVPYSSQVCPADVQTMEEPSEGSQISSFLYLFVALVLFVNYRRANHRQRPIIIGFLVLLSVNGAVASDASATTEEPGWFMKIINYLYEHPLIIILMGVIAFIVVNAPPTVLRPLFIAANHRQRPIIIGCICLSVFLFVGGVFASAPSATSATSSISTTYEAVKEWAWSFWQDYVLIVNLALIVGMAVLGLVTYTCFVYWQRRRDNRNAVPQLIIGFLVLLSVNGAVASDASATTEEPGWLMTFYRENETVIKPVVIGLVCFALYFVYRERHPQHQVIVQPVAEPERRDWGQRDDDEEEDQV</sequence>
<dbReference type="Proteomes" id="UP000008068">
    <property type="component" value="Unassembled WGS sequence"/>
</dbReference>
<dbReference type="AlphaFoldDB" id="G0NGI1"/>
<evidence type="ECO:0000313" key="2">
    <source>
        <dbReference type="EMBL" id="EGT60023.1"/>
    </source>
</evidence>
<keyword evidence="1" id="KW-0812">Transmembrane</keyword>
<gene>
    <name evidence="2" type="ORF">CAEBREN_17397</name>
</gene>
<dbReference type="EMBL" id="GL379880">
    <property type="protein sequence ID" value="EGT60023.1"/>
    <property type="molecule type" value="Genomic_DNA"/>
</dbReference>
<dbReference type="HOGENOM" id="CLU_718106_0_0_1"/>
<evidence type="ECO:0000313" key="3">
    <source>
        <dbReference type="Proteomes" id="UP000008068"/>
    </source>
</evidence>
<feature type="transmembrane region" description="Helical" evidence="1">
    <location>
        <begin position="175"/>
        <end position="195"/>
    </location>
</feature>
<protein>
    <submittedName>
        <fullName evidence="2">Uncharacterized protein</fullName>
    </submittedName>
</protein>
<feature type="transmembrane region" description="Helical" evidence="1">
    <location>
        <begin position="257"/>
        <end position="283"/>
    </location>
</feature>
<feature type="transmembrane region" description="Helical" evidence="1">
    <location>
        <begin position="334"/>
        <end position="351"/>
    </location>
</feature>
<keyword evidence="1" id="KW-0472">Membrane</keyword>
<reference evidence="3" key="1">
    <citation type="submission" date="2011-07" db="EMBL/GenBank/DDBJ databases">
        <authorList>
            <consortium name="Caenorhabditis brenneri Sequencing and Analysis Consortium"/>
            <person name="Wilson R.K."/>
        </authorList>
    </citation>
    <scope>NUCLEOTIDE SEQUENCE [LARGE SCALE GENOMIC DNA]</scope>
    <source>
        <strain evidence="3">PB2801</strain>
    </source>
</reference>
<keyword evidence="3" id="KW-1185">Reference proteome</keyword>